<dbReference type="EMBL" id="WPHG01000006">
    <property type="protein sequence ID" value="MVA99553.1"/>
    <property type="molecule type" value="Genomic_DNA"/>
</dbReference>
<protein>
    <recommendedName>
        <fullName evidence="3">PilZ domain-containing protein</fullName>
    </recommendedName>
</protein>
<gene>
    <name evidence="1" type="ORF">GN330_20085</name>
</gene>
<accession>A0A844QNL3</accession>
<evidence type="ECO:0000313" key="2">
    <source>
        <dbReference type="Proteomes" id="UP000463224"/>
    </source>
</evidence>
<organism evidence="1 2">
    <name type="scientific">Nitratireductor arenosus</name>
    <dbReference type="NCBI Taxonomy" id="2682096"/>
    <lineage>
        <taxon>Bacteria</taxon>
        <taxon>Pseudomonadati</taxon>
        <taxon>Pseudomonadota</taxon>
        <taxon>Alphaproteobacteria</taxon>
        <taxon>Hyphomicrobiales</taxon>
        <taxon>Phyllobacteriaceae</taxon>
        <taxon>Nitratireductor</taxon>
    </lineage>
</organism>
<sequence length="121" mass="13811">MNGFPTQAPAPITTSAEKRRHPRRRINLLVEIELPTRGLRAMTDARAVVCNISEGGVLLDPIDITEMPDCFYLRFPHSRERLACYVVNRGRRFVNVMFARPVPATFVEEIVDLPAYSRLSR</sequence>
<comment type="caution">
    <text evidence="1">The sequence shown here is derived from an EMBL/GenBank/DDBJ whole genome shotgun (WGS) entry which is preliminary data.</text>
</comment>
<name>A0A844QNL3_9HYPH</name>
<dbReference type="RefSeq" id="WP_156714848.1">
    <property type="nucleotide sequence ID" value="NZ_WPHG01000006.1"/>
</dbReference>
<keyword evidence="2" id="KW-1185">Reference proteome</keyword>
<dbReference type="Proteomes" id="UP000463224">
    <property type="component" value="Unassembled WGS sequence"/>
</dbReference>
<proteinExistence type="predicted"/>
<evidence type="ECO:0008006" key="3">
    <source>
        <dbReference type="Google" id="ProtNLM"/>
    </source>
</evidence>
<evidence type="ECO:0000313" key="1">
    <source>
        <dbReference type="EMBL" id="MVA99553.1"/>
    </source>
</evidence>
<dbReference type="AlphaFoldDB" id="A0A844QNL3"/>
<reference evidence="1 2" key="1">
    <citation type="submission" date="2019-12" db="EMBL/GenBank/DDBJ databases">
        <title>Nitratireductor arenosus sp. nov., Isolated from sea sand, Jeju island, South Korea.</title>
        <authorList>
            <person name="Kim W."/>
        </authorList>
    </citation>
    <scope>NUCLEOTIDE SEQUENCE [LARGE SCALE GENOMIC DNA]</scope>
    <source>
        <strain evidence="1 2">CAU 1489</strain>
    </source>
</reference>